<evidence type="ECO:0000313" key="7">
    <source>
        <dbReference type="Proteomes" id="UP000005408"/>
    </source>
</evidence>
<keyword evidence="2" id="KW-0964">Secreted</keyword>
<dbReference type="SUPFAM" id="SSF49842">
    <property type="entry name" value="TNF-like"/>
    <property type="match status" value="1"/>
</dbReference>
<protein>
    <recommendedName>
        <fullName evidence="5">C1q domain-containing protein</fullName>
    </recommendedName>
</protein>
<sequence length="298" mass="33313">MANGQPPTTSGHEHGRELDLLLSLQNDIKILKTEHASTLNQLSSTLLHLSSTLSQVTELQHDMRIIKEELKNEKETNRVFQKEVMRLKNLTSDFDLEINRTRFPHSELLSVKEALAFELDLGLKQQKDEMMNEMSRMRTNFNTKTSATSTAISGIINSISDIQRKIYFTAGTIRDIDKQWAPKEILIFPHVISNNGRGYDASTGVFTTPKSGVYVFMCFLASHKDSAEANIVLNGSRLVGIPAISSGMNETLRYGSAGNSAVLQLAQGDRVWVEHKAGHFLFTRDYSPFPTFSGFCLG</sequence>
<keyword evidence="7" id="KW-1185">Reference proteome</keyword>
<accession>A0A8W8JIF0</accession>
<evidence type="ECO:0000256" key="1">
    <source>
        <dbReference type="ARBA" id="ARBA00004613"/>
    </source>
</evidence>
<evidence type="ECO:0000313" key="6">
    <source>
        <dbReference type="EnsemblMetazoa" id="G19328.1:cds"/>
    </source>
</evidence>
<comment type="subcellular location">
    <subcellularLocation>
        <location evidence="1">Secreted</location>
    </subcellularLocation>
</comment>
<dbReference type="SMART" id="SM00110">
    <property type="entry name" value="C1Q"/>
    <property type="match status" value="1"/>
</dbReference>
<dbReference type="AlphaFoldDB" id="A0A8W8JIF0"/>
<evidence type="ECO:0000256" key="4">
    <source>
        <dbReference type="SAM" id="Coils"/>
    </source>
</evidence>
<dbReference type="GO" id="GO:0005576">
    <property type="term" value="C:extracellular region"/>
    <property type="evidence" value="ECO:0007669"/>
    <property type="project" value="UniProtKB-SubCell"/>
</dbReference>
<evidence type="ECO:0000259" key="5">
    <source>
        <dbReference type="PROSITE" id="PS50871"/>
    </source>
</evidence>
<feature type="coiled-coil region" evidence="4">
    <location>
        <begin position="56"/>
        <end position="90"/>
    </location>
</feature>
<dbReference type="PANTHER" id="PTHR22923:SF116">
    <property type="entry name" value="C1Q DOMAIN-CONTAINING PROTEIN"/>
    <property type="match status" value="1"/>
</dbReference>
<dbReference type="PANTHER" id="PTHR22923">
    <property type="entry name" value="CEREBELLIN-RELATED"/>
    <property type="match status" value="1"/>
</dbReference>
<dbReference type="Pfam" id="PF00386">
    <property type="entry name" value="C1q"/>
    <property type="match status" value="1"/>
</dbReference>
<dbReference type="InterPro" id="IPR050822">
    <property type="entry name" value="Cerebellin_Synaptic_Org"/>
</dbReference>
<dbReference type="PROSITE" id="PS50871">
    <property type="entry name" value="C1Q"/>
    <property type="match status" value="1"/>
</dbReference>
<dbReference type="Gene3D" id="2.60.120.40">
    <property type="match status" value="1"/>
</dbReference>
<keyword evidence="3" id="KW-0732">Signal</keyword>
<reference evidence="6" key="1">
    <citation type="submission" date="2022-08" db="UniProtKB">
        <authorList>
            <consortium name="EnsemblMetazoa"/>
        </authorList>
    </citation>
    <scope>IDENTIFICATION</scope>
    <source>
        <strain evidence="6">05x7-T-G4-1.051#20</strain>
    </source>
</reference>
<dbReference type="InterPro" id="IPR008983">
    <property type="entry name" value="Tumour_necrosis_fac-like_dom"/>
</dbReference>
<name>A0A8W8JIF0_MAGGI</name>
<dbReference type="PRINTS" id="PR00007">
    <property type="entry name" value="COMPLEMNTC1Q"/>
</dbReference>
<proteinExistence type="predicted"/>
<organism evidence="6 7">
    <name type="scientific">Magallana gigas</name>
    <name type="common">Pacific oyster</name>
    <name type="synonym">Crassostrea gigas</name>
    <dbReference type="NCBI Taxonomy" id="29159"/>
    <lineage>
        <taxon>Eukaryota</taxon>
        <taxon>Metazoa</taxon>
        <taxon>Spiralia</taxon>
        <taxon>Lophotrochozoa</taxon>
        <taxon>Mollusca</taxon>
        <taxon>Bivalvia</taxon>
        <taxon>Autobranchia</taxon>
        <taxon>Pteriomorphia</taxon>
        <taxon>Ostreida</taxon>
        <taxon>Ostreoidea</taxon>
        <taxon>Ostreidae</taxon>
        <taxon>Magallana</taxon>
    </lineage>
</organism>
<evidence type="ECO:0000256" key="2">
    <source>
        <dbReference type="ARBA" id="ARBA00022525"/>
    </source>
</evidence>
<dbReference type="Proteomes" id="UP000005408">
    <property type="component" value="Unassembled WGS sequence"/>
</dbReference>
<feature type="domain" description="C1q" evidence="5">
    <location>
        <begin position="161"/>
        <end position="298"/>
    </location>
</feature>
<dbReference type="InterPro" id="IPR001073">
    <property type="entry name" value="C1q_dom"/>
</dbReference>
<keyword evidence="4" id="KW-0175">Coiled coil</keyword>
<dbReference type="EnsemblMetazoa" id="G19328.1">
    <property type="protein sequence ID" value="G19328.1:cds"/>
    <property type="gene ID" value="G19328"/>
</dbReference>
<evidence type="ECO:0000256" key="3">
    <source>
        <dbReference type="ARBA" id="ARBA00022729"/>
    </source>
</evidence>